<dbReference type="PROSITE" id="PS51742">
    <property type="entry name" value="PPC"/>
    <property type="match status" value="1"/>
</dbReference>
<dbReference type="Gene3D" id="3.30.1330.80">
    <property type="entry name" value="Hypothetical protein, similar to alpha- acetolactate decarboxylase, domain 2"/>
    <property type="match status" value="1"/>
</dbReference>
<dbReference type="Proteomes" id="UP001454036">
    <property type="component" value="Unassembled WGS sequence"/>
</dbReference>
<dbReference type="GO" id="GO:0005634">
    <property type="term" value="C:nucleus"/>
    <property type="evidence" value="ECO:0007669"/>
    <property type="project" value="TreeGrafter"/>
</dbReference>
<evidence type="ECO:0000313" key="6">
    <source>
        <dbReference type="EMBL" id="GAA0154825.1"/>
    </source>
</evidence>
<organism evidence="6 7">
    <name type="scientific">Lithospermum erythrorhizon</name>
    <name type="common">Purple gromwell</name>
    <name type="synonym">Lithospermum officinale var. erythrorhizon</name>
    <dbReference type="NCBI Taxonomy" id="34254"/>
    <lineage>
        <taxon>Eukaryota</taxon>
        <taxon>Viridiplantae</taxon>
        <taxon>Streptophyta</taxon>
        <taxon>Embryophyta</taxon>
        <taxon>Tracheophyta</taxon>
        <taxon>Spermatophyta</taxon>
        <taxon>Magnoliopsida</taxon>
        <taxon>eudicotyledons</taxon>
        <taxon>Gunneridae</taxon>
        <taxon>Pentapetalae</taxon>
        <taxon>asterids</taxon>
        <taxon>lamiids</taxon>
        <taxon>Boraginales</taxon>
        <taxon>Boraginaceae</taxon>
        <taxon>Boraginoideae</taxon>
        <taxon>Lithospermeae</taxon>
        <taxon>Lithospermum</taxon>
    </lineage>
</organism>
<dbReference type="GO" id="GO:0003680">
    <property type="term" value="F:minor groove of adenine-thymine-rich DNA binding"/>
    <property type="evidence" value="ECO:0007669"/>
    <property type="project" value="InterPro"/>
</dbReference>
<feature type="compositionally biased region" description="Pro residues" evidence="4">
    <location>
        <begin position="296"/>
        <end position="305"/>
    </location>
</feature>
<evidence type="ECO:0000256" key="2">
    <source>
        <dbReference type="ARBA" id="ARBA00023125"/>
    </source>
</evidence>
<name>A0AAV3PSW3_LITER</name>
<sequence>MNSMMNSSPLHFRNDEHEDDGVNRVGKRSRGDDFEDTNPDPTIQEHDFEALTHENESEHEEQNHGVVGFSESRRARGRPLGSKNKPKPPIIITRESANSLRSHILEITNGNDIVQCLASYALIRHRGLAVISGFGMVTNVKLRQAGAPGGVVTFHGRFDILSFSGAFLPPPSPPGASGLTVYLAGGQGQVVGGVVVGNLVASGPVMVVAATFSNATFERLPHVLEGNNGNNNVLKQEEIQIEARGAENKTSEANVVAAANVASSSSTMVPLYNLPPSMLQPNNGQMALPPRDGFWRPPPRPQMPY</sequence>
<feature type="region of interest" description="Disordered" evidence="4">
    <location>
        <begin position="1"/>
        <end position="91"/>
    </location>
</feature>
<feature type="region of interest" description="Disordered" evidence="4">
    <location>
        <begin position="283"/>
        <end position="305"/>
    </location>
</feature>
<protein>
    <recommendedName>
        <fullName evidence="5">PPC domain-containing protein</fullName>
    </recommendedName>
</protein>
<evidence type="ECO:0000256" key="4">
    <source>
        <dbReference type="SAM" id="MobiDB-lite"/>
    </source>
</evidence>
<dbReference type="AlphaFoldDB" id="A0AAV3PSW3"/>
<accession>A0AAV3PSW3</accession>
<dbReference type="PANTHER" id="PTHR31100">
    <property type="entry name" value="AT-HOOK MOTIF NUCLEAR-LOCALIZED PROTEIN 15"/>
    <property type="match status" value="1"/>
</dbReference>
<dbReference type="PANTHER" id="PTHR31100:SF14">
    <property type="entry name" value="AT-HOOK MOTIF NUCLEAR-LOCALIZED PROTEIN 15"/>
    <property type="match status" value="1"/>
</dbReference>
<evidence type="ECO:0000313" key="7">
    <source>
        <dbReference type="Proteomes" id="UP001454036"/>
    </source>
</evidence>
<evidence type="ECO:0000259" key="5">
    <source>
        <dbReference type="PROSITE" id="PS51742"/>
    </source>
</evidence>
<evidence type="ECO:0000256" key="1">
    <source>
        <dbReference type="ARBA" id="ARBA00023015"/>
    </source>
</evidence>
<keyword evidence="3" id="KW-0804">Transcription</keyword>
<feature type="compositionally biased region" description="Basic and acidic residues" evidence="4">
    <location>
        <begin position="43"/>
        <end position="63"/>
    </location>
</feature>
<feature type="domain" description="PPC" evidence="5">
    <location>
        <begin position="97"/>
        <end position="233"/>
    </location>
</feature>
<keyword evidence="2" id="KW-0238">DNA-binding</keyword>
<keyword evidence="1" id="KW-0805">Transcription regulation</keyword>
<reference evidence="6 7" key="1">
    <citation type="submission" date="2024-01" db="EMBL/GenBank/DDBJ databases">
        <title>The complete chloroplast genome sequence of Lithospermum erythrorhizon: insights into the phylogenetic relationship among Boraginaceae species and the maternal lineages of purple gromwells.</title>
        <authorList>
            <person name="Okada T."/>
            <person name="Watanabe K."/>
        </authorList>
    </citation>
    <scope>NUCLEOTIDE SEQUENCE [LARGE SCALE GENOMIC DNA]</scope>
</reference>
<keyword evidence="7" id="KW-1185">Reference proteome</keyword>
<feature type="compositionally biased region" description="Basic and acidic residues" evidence="4">
    <location>
        <begin position="12"/>
        <end position="22"/>
    </location>
</feature>
<dbReference type="InterPro" id="IPR005175">
    <property type="entry name" value="PPC_dom"/>
</dbReference>
<evidence type="ECO:0000256" key="3">
    <source>
        <dbReference type="ARBA" id="ARBA00023163"/>
    </source>
</evidence>
<dbReference type="Pfam" id="PF03479">
    <property type="entry name" value="PCC"/>
    <property type="match status" value="1"/>
</dbReference>
<dbReference type="SUPFAM" id="SSF117856">
    <property type="entry name" value="AF0104/ALDC/Ptd012-like"/>
    <property type="match status" value="1"/>
</dbReference>
<gene>
    <name evidence="6" type="ORF">LIER_12693</name>
</gene>
<dbReference type="InterPro" id="IPR014476">
    <property type="entry name" value="AHL15-29"/>
</dbReference>
<comment type="caution">
    <text evidence="6">The sequence shown here is derived from an EMBL/GenBank/DDBJ whole genome shotgun (WGS) entry which is preliminary data.</text>
</comment>
<proteinExistence type="predicted"/>
<dbReference type="GO" id="GO:0003700">
    <property type="term" value="F:DNA-binding transcription factor activity"/>
    <property type="evidence" value="ECO:0007669"/>
    <property type="project" value="TreeGrafter"/>
</dbReference>
<dbReference type="EMBL" id="BAABME010002479">
    <property type="protein sequence ID" value="GAA0154825.1"/>
    <property type="molecule type" value="Genomic_DNA"/>
</dbReference>
<dbReference type="CDD" id="cd11378">
    <property type="entry name" value="DUF296"/>
    <property type="match status" value="1"/>
</dbReference>